<evidence type="ECO:0000313" key="5">
    <source>
        <dbReference type="Proteomes" id="UP001432222"/>
    </source>
</evidence>
<accession>A0ABZ1U8K9</accession>
<dbReference type="Proteomes" id="UP001432222">
    <property type="component" value="Chromosome"/>
</dbReference>
<proteinExistence type="predicted"/>
<organism evidence="4 5">
    <name type="scientific">Kitasatospora purpeofusca</name>
    <dbReference type="NCBI Taxonomy" id="67352"/>
    <lineage>
        <taxon>Bacteria</taxon>
        <taxon>Bacillati</taxon>
        <taxon>Actinomycetota</taxon>
        <taxon>Actinomycetes</taxon>
        <taxon>Kitasatosporales</taxon>
        <taxon>Streptomycetaceae</taxon>
        <taxon>Kitasatospora</taxon>
    </lineage>
</organism>
<name>A0ABZ1U8K9_9ACTN</name>
<evidence type="ECO:0000256" key="1">
    <source>
        <dbReference type="ARBA" id="ARBA00022801"/>
    </source>
</evidence>
<gene>
    <name evidence="4" type="ORF">OHA16_33020</name>
</gene>
<dbReference type="EMBL" id="CP108110">
    <property type="protein sequence ID" value="WUQ87366.1"/>
    <property type="molecule type" value="Genomic_DNA"/>
</dbReference>
<dbReference type="Pfam" id="PF07228">
    <property type="entry name" value="SpoIIE"/>
    <property type="match status" value="1"/>
</dbReference>
<feature type="domain" description="PPM-type phosphatase" evidence="3">
    <location>
        <begin position="153"/>
        <end position="369"/>
    </location>
</feature>
<dbReference type="SUPFAM" id="SSF81606">
    <property type="entry name" value="PP2C-like"/>
    <property type="match status" value="1"/>
</dbReference>
<sequence>MSASGEGPEGAAAPDAVPPPRLPRRTRLLLGGAFLLLVGAVLTDLLTGPGSTLSPVLAAAPVLVGATTRRARVPLATGVAAVVVAGLLEEFNSHLPLSVHLASLITITATTLASTANVVLIAARERELFQVRTVAEAAQRALLRPPPERIGPLRIAVRYVAAAAEARIGGDLYEVVDTPFGIRILLGDVQGHGLPAVETAADVLGAFRTAARTEPDLARLAEHLDAALAGRPADGRFVTAVLLGVDRGDNAALLVNCGHPHPLLRRADRVTELVPARHAPPLGLLGLLGDGHYTAEPVDPWPGDLLLLYTDGVSEARDVAGEFYPLPARFAELPAGTPEDLMAALLPDLASWVSPGGLADDAAALAVRWDR</sequence>
<keyword evidence="5" id="KW-1185">Reference proteome</keyword>
<dbReference type="Gene3D" id="3.60.40.10">
    <property type="entry name" value="PPM-type phosphatase domain"/>
    <property type="match status" value="1"/>
</dbReference>
<reference evidence="4" key="1">
    <citation type="submission" date="2022-10" db="EMBL/GenBank/DDBJ databases">
        <title>The complete genomes of actinobacterial strains from the NBC collection.</title>
        <authorList>
            <person name="Joergensen T.S."/>
            <person name="Alvarez Arevalo M."/>
            <person name="Sterndorff E.B."/>
            <person name="Faurdal D."/>
            <person name="Vuksanovic O."/>
            <person name="Mourched A.-S."/>
            <person name="Charusanti P."/>
            <person name="Shaw S."/>
            <person name="Blin K."/>
            <person name="Weber T."/>
        </authorList>
    </citation>
    <scope>NUCLEOTIDE SEQUENCE</scope>
    <source>
        <strain evidence="4">NBC_00222</strain>
    </source>
</reference>
<dbReference type="InterPro" id="IPR052016">
    <property type="entry name" value="Bact_Sigma-Reg"/>
</dbReference>
<evidence type="ECO:0000259" key="3">
    <source>
        <dbReference type="SMART" id="SM00331"/>
    </source>
</evidence>
<dbReference type="InterPro" id="IPR036457">
    <property type="entry name" value="PPM-type-like_dom_sf"/>
</dbReference>
<keyword evidence="1" id="KW-0378">Hydrolase</keyword>
<dbReference type="PANTHER" id="PTHR43156:SF2">
    <property type="entry name" value="STAGE II SPORULATION PROTEIN E"/>
    <property type="match status" value="1"/>
</dbReference>
<evidence type="ECO:0000256" key="2">
    <source>
        <dbReference type="SAM" id="Phobius"/>
    </source>
</evidence>
<dbReference type="InterPro" id="IPR001932">
    <property type="entry name" value="PPM-type_phosphatase-like_dom"/>
</dbReference>
<feature type="transmembrane region" description="Helical" evidence="2">
    <location>
        <begin position="101"/>
        <end position="123"/>
    </location>
</feature>
<keyword evidence="2" id="KW-0812">Transmembrane</keyword>
<dbReference type="SMART" id="SM00331">
    <property type="entry name" value="PP2C_SIG"/>
    <property type="match status" value="1"/>
</dbReference>
<dbReference type="PANTHER" id="PTHR43156">
    <property type="entry name" value="STAGE II SPORULATION PROTEIN E-RELATED"/>
    <property type="match status" value="1"/>
</dbReference>
<keyword evidence="2" id="KW-0472">Membrane</keyword>
<protein>
    <submittedName>
        <fullName evidence="4">Serine/threonine-protein phosphatase</fullName>
    </submittedName>
</protein>
<dbReference type="RefSeq" id="WP_328957928.1">
    <property type="nucleotide sequence ID" value="NZ_CP108110.1"/>
</dbReference>
<keyword evidence="2" id="KW-1133">Transmembrane helix</keyword>
<feature type="transmembrane region" description="Helical" evidence="2">
    <location>
        <begin position="28"/>
        <end position="47"/>
    </location>
</feature>
<evidence type="ECO:0000313" key="4">
    <source>
        <dbReference type="EMBL" id="WUQ87366.1"/>
    </source>
</evidence>